<dbReference type="Pfam" id="PF05016">
    <property type="entry name" value="ParE_toxin"/>
    <property type="match status" value="1"/>
</dbReference>
<evidence type="ECO:0000313" key="3">
    <source>
        <dbReference type="EMBL" id="PRH88901.1"/>
    </source>
</evidence>
<keyword evidence="4" id="KW-1185">Reference proteome</keyword>
<dbReference type="InterPro" id="IPR051803">
    <property type="entry name" value="TA_system_RelE-like_toxin"/>
</dbReference>
<name>A0A2S9QHR6_9HYPH</name>
<dbReference type="EMBL" id="PUEJ01000002">
    <property type="protein sequence ID" value="PRH88901.1"/>
    <property type="molecule type" value="Genomic_DNA"/>
</dbReference>
<evidence type="ECO:0000313" key="4">
    <source>
        <dbReference type="Proteomes" id="UP000237682"/>
    </source>
</evidence>
<dbReference type="NCBIfam" id="TIGR02385">
    <property type="entry name" value="RelE_StbE"/>
    <property type="match status" value="1"/>
</dbReference>
<dbReference type="Gene3D" id="3.30.2310.20">
    <property type="entry name" value="RelE-like"/>
    <property type="match status" value="1"/>
</dbReference>
<dbReference type="PANTHER" id="PTHR33755">
    <property type="entry name" value="TOXIN PARE1-RELATED"/>
    <property type="match status" value="1"/>
</dbReference>
<comment type="similarity">
    <text evidence="1">Belongs to the RelE toxin family.</text>
</comment>
<protein>
    <submittedName>
        <fullName evidence="3">Type II toxin-antitoxin system mRNA interferase toxin, RelE/StbE family</fullName>
    </submittedName>
</protein>
<sequence>MQVRWTTPALSDIEHIHAWHKPHSEHDAAKLVSRLRERAESLAALPKQGRPGRVAGTRELTVSGTSYLILYRLRGDYVDLLRVLHTRQQWPLKS</sequence>
<dbReference type="RefSeq" id="WP_105861243.1">
    <property type="nucleotide sequence ID" value="NZ_PUEJ01000002.1"/>
</dbReference>
<accession>A0A2S9QHR6</accession>
<keyword evidence="2" id="KW-1277">Toxin-antitoxin system</keyword>
<dbReference type="InterPro" id="IPR035093">
    <property type="entry name" value="RelE/ParE_toxin_dom_sf"/>
</dbReference>
<evidence type="ECO:0000256" key="1">
    <source>
        <dbReference type="ARBA" id="ARBA00006226"/>
    </source>
</evidence>
<dbReference type="AlphaFoldDB" id="A0A2S9QHR6"/>
<gene>
    <name evidence="3" type="ORF">C5L14_06730</name>
</gene>
<dbReference type="OrthoDB" id="595470at2"/>
<dbReference type="PANTHER" id="PTHR33755:SF7">
    <property type="entry name" value="TOXIN MODULE OF TOXIN-ANTITOXIN SYSTEM RELE_STBE FAMILY"/>
    <property type="match status" value="1"/>
</dbReference>
<proteinExistence type="inferred from homology"/>
<dbReference type="Proteomes" id="UP000237682">
    <property type="component" value="Unassembled WGS sequence"/>
</dbReference>
<organism evidence="3 4">
    <name type="scientific">Labrys okinawensis</name>
    <dbReference type="NCBI Taxonomy" id="346911"/>
    <lineage>
        <taxon>Bacteria</taxon>
        <taxon>Pseudomonadati</taxon>
        <taxon>Pseudomonadota</taxon>
        <taxon>Alphaproteobacteria</taxon>
        <taxon>Hyphomicrobiales</taxon>
        <taxon>Xanthobacteraceae</taxon>
        <taxon>Labrys</taxon>
    </lineage>
</organism>
<evidence type="ECO:0000256" key="2">
    <source>
        <dbReference type="ARBA" id="ARBA00022649"/>
    </source>
</evidence>
<reference evidence="3 4" key="1">
    <citation type="submission" date="2018-02" db="EMBL/GenBank/DDBJ databases">
        <title>Whole genome sequencing of endophytic bacterium.</title>
        <authorList>
            <person name="Eedara R."/>
            <person name="Podile A.R."/>
        </authorList>
    </citation>
    <scope>NUCLEOTIDE SEQUENCE [LARGE SCALE GENOMIC DNA]</scope>
    <source>
        <strain evidence="3 4">RP1T</strain>
    </source>
</reference>
<comment type="caution">
    <text evidence="3">The sequence shown here is derived from an EMBL/GenBank/DDBJ whole genome shotgun (WGS) entry which is preliminary data.</text>
</comment>
<dbReference type="InterPro" id="IPR007712">
    <property type="entry name" value="RelE/ParE_toxin"/>
</dbReference>